<dbReference type="SUPFAM" id="SSF49899">
    <property type="entry name" value="Concanavalin A-like lectins/glucanases"/>
    <property type="match status" value="1"/>
</dbReference>
<organism evidence="4">
    <name type="scientific">Gongylonema pulchrum</name>
    <dbReference type="NCBI Taxonomy" id="637853"/>
    <lineage>
        <taxon>Eukaryota</taxon>
        <taxon>Metazoa</taxon>
        <taxon>Ecdysozoa</taxon>
        <taxon>Nematoda</taxon>
        <taxon>Chromadorea</taxon>
        <taxon>Rhabditida</taxon>
        <taxon>Spirurina</taxon>
        <taxon>Spiruromorpha</taxon>
        <taxon>Spiruroidea</taxon>
        <taxon>Gongylonematidae</taxon>
        <taxon>Gongylonema</taxon>
    </lineage>
</organism>
<sequence length="38" mass="4319">MGLFLDSFDNDAQKNNPFIALMINDGTRQYDHQTDGSQ</sequence>
<accession>A0A183EQB2</accession>
<feature type="domain" description="L-type lectin-like" evidence="1">
    <location>
        <begin position="1"/>
        <end position="38"/>
    </location>
</feature>
<name>A0A183EQB2_9BILA</name>
<dbReference type="EMBL" id="UYRT01096968">
    <property type="protein sequence ID" value="VDN41065.1"/>
    <property type="molecule type" value="Genomic_DNA"/>
</dbReference>
<dbReference type="Gene3D" id="2.60.120.200">
    <property type="match status" value="1"/>
</dbReference>
<keyword evidence="3" id="KW-1185">Reference proteome</keyword>
<dbReference type="GO" id="GO:0016020">
    <property type="term" value="C:membrane"/>
    <property type="evidence" value="ECO:0007669"/>
    <property type="project" value="InterPro"/>
</dbReference>
<dbReference type="InterPro" id="IPR005052">
    <property type="entry name" value="Lectin_leg"/>
</dbReference>
<protein>
    <submittedName>
        <fullName evidence="4">L-type lectin-like domain-containing protein</fullName>
    </submittedName>
</protein>
<dbReference type="PROSITE" id="PS51328">
    <property type="entry name" value="L_LECTIN_LIKE"/>
    <property type="match status" value="1"/>
</dbReference>
<dbReference type="InterPro" id="IPR013320">
    <property type="entry name" value="ConA-like_dom_sf"/>
</dbReference>
<dbReference type="Proteomes" id="UP000271098">
    <property type="component" value="Unassembled WGS sequence"/>
</dbReference>
<evidence type="ECO:0000259" key="1">
    <source>
        <dbReference type="PROSITE" id="PS51328"/>
    </source>
</evidence>
<evidence type="ECO:0000313" key="3">
    <source>
        <dbReference type="Proteomes" id="UP000271098"/>
    </source>
</evidence>
<evidence type="ECO:0000313" key="4">
    <source>
        <dbReference type="WBParaSite" id="GPUH_0002318201-mRNA-1"/>
    </source>
</evidence>
<gene>
    <name evidence="2" type="ORF">GPUH_LOCUS23153</name>
</gene>
<dbReference type="OrthoDB" id="5858037at2759"/>
<evidence type="ECO:0000313" key="2">
    <source>
        <dbReference type="EMBL" id="VDN41065.1"/>
    </source>
</evidence>
<dbReference type="Pfam" id="PF03388">
    <property type="entry name" value="Lectin_leg-like"/>
    <property type="match status" value="1"/>
</dbReference>
<proteinExistence type="predicted"/>
<dbReference type="AlphaFoldDB" id="A0A183EQB2"/>
<dbReference type="WBParaSite" id="GPUH_0002318201-mRNA-1">
    <property type="protein sequence ID" value="GPUH_0002318201-mRNA-1"/>
    <property type="gene ID" value="GPUH_0002318201"/>
</dbReference>
<reference evidence="4" key="1">
    <citation type="submission" date="2016-06" db="UniProtKB">
        <authorList>
            <consortium name="WormBaseParasite"/>
        </authorList>
    </citation>
    <scope>IDENTIFICATION</scope>
</reference>
<reference evidence="2 3" key="2">
    <citation type="submission" date="2018-11" db="EMBL/GenBank/DDBJ databases">
        <authorList>
            <consortium name="Pathogen Informatics"/>
        </authorList>
    </citation>
    <scope>NUCLEOTIDE SEQUENCE [LARGE SCALE GENOMIC DNA]</scope>
</reference>